<protein>
    <recommendedName>
        <fullName evidence="1">HTH marR-type domain-containing protein</fullName>
    </recommendedName>
</protein>
<name>A0ABP9TP88_9MICC</name>
<dbReference type="InterPro" id="IPR036388">
    <property type="entry name" value="WH-like_DNA-bd_sf"/>
</dbReference>
<dbReference type="PROSITE" id="PS50995">
    <property type="entry name" value="HTH_MARR_2"/>
    <property type="match status" value="1"/>
</dbReference>
<dbReference type="RefSeq" id="WP_210101401.1">
    <property type="nucleotide sequence ID" value="NZ_BAABLK010000079.1"/>
</dbReference>
<dbReference type="EMBL" id="BAABLK010000079">
    <property type="protein sequence ID" value="GAA5228554.1"/>
    <property type="molecule type" value="Genomic_DNA"/>
</dbReference>
<dbReference type="Proteomes" id="UP001501257">
    <property type="component" value="Unassembled WGS sequence"/>
</dbReference>
<dbReference type="Pfam" id="PF01047">
    <property type="entry name" value="MarR"/>
    <property type="match status" value="1"/>
</dbReference>
<keyword evidence="3" id="KW-1185">Reference proteome</keyword>
<dbReference type="PANTHER" id="PTHR33164">
    <property type="entry name" value="TRANSCRIPTIONAL REGULATOR, MARR FAMILY"/>
    <property type="match status" value="1"/>
</dbReference>
<evidence type="ECO:0000313" key="2">
    <source>
        <dbReference type="EMBL" id="GAA5228554.1"/>
    </source>
</evidence>
<dbReference type="PANTHER" id="PTHR33164:SF43">
    <property type="entry name" value="HTH-TYPE TRANSCRIPTIONAL REPRESSOR YETL"/>
    <property type="match status" value="1"/>
</dbReference>
<accession>A0ABP9TP88</accession>
<dbReference type="Gene3D" id="1.10.10.10">
    <property type="entry name" value="Winged helix-like DNA-binding domain superfamily/Winged helix DNA-binding domain"/>
    <property type="match status" value="1"/>
</dbReference>
<comment type="caution">
    <text evidence="2">The sequence shown here is derived from an EMBL/GenBank/DDBJ whole genome shotgun (WGS) entry which is preliminary data.</text>
</comment>
<dbReference type="InterPro" id="IPR039422">
    <property type="entry name" value="MarR/SlyA-like"/>
</dbReference>
<dbReference type="InterPro" id="IPR000835">
    <property type="entry name" value="HTH_MarR-typ"/>
</dbReference>
<sequence>MATVPGPITWDALRLLLTAARIVQRRQNEAFAFLSLTHSAVIALEAVELGPMGQKQLAAKVGIRNQSMGRMITRFEARGLVTRTRNPNDQRQFLVRISAAGTEALNSAVEAELMALFKAMDGWGTLRDLLLCFVKSS</sequence>
<proteinExistence type="predicted"/>
<gene>
    <name evidence="2" type="ORF">GCM10025778_30920</name>
</gene>
<evidence type="ECO:0000259" key="1">
    <source>
        <dbReference type="PROSITE" id="PS50995"/>
    </source>
</evidence>
<evidence type="ECO:0000313" key="3">
    <source>
        <dbReference type="Proteomes" id="UP001501257"/>
    </source>
</evidence>
<dbReference type="InterPro" id="IPR036390">
    <property type="entry name" value="WH_DNA-bd_sf"/>
</dbReference>
<reference evidence="3" key="1">
    <citation type="journal article" date="2019" name="Int. J. Syst. Evol. Microbiol.">
        <title>The Global Catalogue of Microorganisms (GCM) 10K type strain sequencing project: providing services to taxonomists for standard genome sequencing and annotation.</title>
        <authorList>
            <consortium name="The Broad Institute Genomics Platform"/>
            <consortium name="The Broad Institute Genome Sequencing Center for Infectious Disease"/>
            <person name="Wu L."/>
            <person name="Ma J."/>
        </authorList>
    </citation>
    <scope>NUCLEOTIDE SEQUENCE [LARGE SCALE GENOMIC DNA]</scope>
    <source>
        <strain evidence="3">JCM 18952</strain>
    </source>
</reference>
<dbReference type="SUPFAM" id="SSF46785">
    <property type="entry name" value="Winged helix' DNA-binding domain"/>
    <property type="match status" value="1"/>
</dbReference>
<feature type="domain" description="HTH marR-type" evidence="1">
    <location>
        <begin position="9"/>
        <end position="137"/>
    </location>
</feature>
<organism evidence="2 3">
    <name type="scientific">Paeniglutamicibacter antarcticus</name>
    <dbReference type="NCBI Taxonomy" id="494023"/>
    <lineage>
        <taxon>Bacteria</taxon>
        <taxon>Bacillati</taxon>
        <taxon>Actinomycetota</taxon>
        <taxon>Actinomycetes</taxon>
        <taxon>Micrococcales</taxon>
        <taxon>Micrococcaceae</taxon>
        <taxon>Paeniglutamicibacter</taxon>
    </lineage>
</organism>
<dbReference type="SMART" id="SM00347">
    <property type="entry name" value="HTH_MARR"/>
    <property type="match status" value="1"/>
</dbReference>